<dbReference type="InterPro" id="IPR013655">
    <property type="entry name" value="PAS_fold_3"/>
</dbReference>
<comment type="caution">
    <text evidence="3">The sequence shown here is derived from an EMBL/GenBank/DDBJ whole genome shotgun (WGS) entry which is preliminary data.</text>
</comment>
<evidence type="ECO:0000313" key="4">
    <source>
        <dbReference type="Proteomes" id="UP000192707"/>
    </source>
</evidence>
<accession>A0A1W9Z9W9</accession>
<dbReference type="Pfam" id="PF03861">
    <property type="entry name" value="ANTAR"/>
    <property type="match status" value="1"/>
</dbReference>
<dbReference type="SMART" id="SM01012">
    <property type="entry name" value="ANTAR"/>
    <property type="match status" value="1"/>
</dbReference>
<dbReference type="SUPFAM" id="SSF52172">
    <property type="entry name" value="CheY-like"/>
    <property type="match status" value="1"/>
</dbReference>
<dbReference type="GO" id="GO:0003723">
    <property type="term" value="F:RNA binding"/>
    <property type="evidence" value="ECO:0007669"/>
    <property type="project" value="InterPro"/>
</dbReference>
<dbReference type="AlphaFoldDB" id="A0A1W9Z9W9"/>
<dbReference type="PROSITE" id="PS50921">
    <property type="entry name" value="ANTAR"/>
    <property type="match status" value="1"/>
</dbReference>
<evidence type="ECO:0000259" key="2">
    <source>
        <dbReference type="PROSITE" id="PS50921"/>
    </source>
</evidence>
<proteinExistence type="predicted"/>
<dbReference type="EMBL" id="MVHG01000069">
    <property type="protein sequence ID" value="ORA09996.1"/>
    <property type="molecule type" value="Genomic_DNA"/>
</dbReference>
<dbReference type="InterPro" id="IPR011006">
    <property type="entry name" value="CheY-like_superfamily"/>
</dbReference>
<evidence type="ECO:0000313" key="3">
    <source>
        <dbReference type="EMBL" id="ORA09996.1"/>
    </source>
</evidence>
<dbReference type="InterPro" id="IPR036388">
    <property type="entry name" value="WH-like_DNA-bd_sf"/>
</dbReference>
<feature type="domain" description="PAS" evidence="1">
    <location>
        <begin position="21"/>
        <end position="66"/>
    </location>
</feature>
<dbReference type="Gene3D" id="3.30.450.20">
    <property type="entry name" value="PAS domain"/>
    <property type="match status" value="1"/>
</dbReference>
<protein>
    <submittedName>
        <fullName evidence="3">Antitermination regulator</fullName>
    </submittedName>
</protein>
<dbReference type="Proteomes" id="UP000192707">
    <property type="component" value="Unassembled WGS sequence"/>
</dbReference>
<dbReference type="InterPro" id="IPR035965">
    <property type="entry name" value="PAS-like_dom_sf"/>
</dbReference>
<evidence type="ECO:0000259" key="1">
    <source>
        <dbReference type="PROSITE" id="PS50112"/>
    </source>
</evidence>
<feature type="domain" description="ANTAR" evidence="2">
    <location>
        <begin position="114"/>
        <end position="175"/>
    </location>
</feature>
<dbReference type="Pfam" id="PF08447">
    <property type="entry name" value="PAS_3"/>
    <property type="match status" value="1"/>
</dbReference>
<dbReference type="InterPro" id="IPR000014">
    <property type="entry name" value="PAS"/>
</dbReference>
<dbReference type="PROSITE" id="PS50112">
    <property type="entry name" value="PAS"/>
    <property type="match status" value="1"/>
</dbReference>
<sequence>MASRESIGWFRYYFDDQRWEWSEELQRLHGYQPGTVTPTTELVVSHKHPDDRETVAATIEHITQTRGVFSSRHRIVDTAGAVHSVVVIAGQFVDDDGKVIGTHGFYIDLSVGDRTREEAITARLGAITQQRAAIEQVKGMLMVIYDVNEDVAFRVLKSLSQDANIKLRRLAEQIGADLRMAAVAAISDRSAFDHALLSAHLRVTGDP</sequence>
<name>A0A1W9Z9W9_MYCAI</name>
<gene>
    <name evidence="3" type="ORF">BST14_21035</name>
</gene>
<organism evidence="3 4">
    <name type="scientific">Mycobacterium arosiense ATCC BAA-1401 = DSM 45069</name>
    <dbReference type="NCBI Taxonomy" id="1265311"/>
    <lineage>
        <taxon>Bacteria</taxon>
        <taxon>Bacillati</taxon>
        <taxon>Actinomycetota</taxon>
        <taxon>Actinomycetes</taxon>
        <taxon>Mycobacteriales</taxon>
        <taxon>Mycobacteriaceae</taxon>
        <taxon>Mycobacterium</taxon>
        <taxon>Mycobacterium avium complex (MAC)</taxon>
    </lineage>
</organism>
<keyword evidence="4" id="KW-1185">Reference proteome</keyword>
<dbReference type="Gene3D" id="1.10.10.10">
    <property type="entry name" value="Winged helix-like DNA-binding domain superfamily/Winged helix DNA-binding domain"/>
    <property type="match status" value="1"/>
</dbReference>
<dbReference type="SUPFAM" id="SSF55785">
    <property type="entry name" value="PYP-like sensor domain (PAS domain)"/>
    <property type="match status" value="1"/>
</dbReference>
<dbReference type="OrthoDB" id="3787288at2"/>
<reference evidence="3 4" key="1">
    <citation type="submission" date="2016-12" db="EMBL/GenBank/DDBJ databases">
        <title>The new phylogeny of genus Mycobacterium.</title>
        <authorList>
            <person name="Tortoli E."/>
            <person name="Trovato A."/>
            <person name="Cirillo D.M."/>
        </authorList>
    </citation>
    <scope>NUCLEOTIDE SEQUENCE [LARGE SCALE GENOMIC DNA]</scope>
    <source>
        <strain evidence="3 4">DSM 45069</strain>
    </source>
</reference>
<dbReference type="InterPro" id="IPR005561">
    <property type="entry name" value="ANTAR"/>
</dbReference>